<feature type="domain" description="CBS" evidence="3">
    <location>
        <begin position="7"/>
        <end position="63"/>
    </location>
</feature>
<dbReference type="CDD" id="cd04584">
    <property type="entry name" value="CBS_pair_AcuB_like"/>
    <property type="match status" value="1"/>
</dbReference>
<evidence type="ECO:0000256" key="2">
    <source>
        <dbReference type="PROSITE-ProRule" id="PRU00703"/>
    </source>
</evidence>
<dbReference type="EMBL" id="CP002364">
    <property type="protein sequence ID" value="ADW17713.1"/>
    <property type="molecule type" value="Genomic_DNA"/>
</dbReference>
<dbReference type="SMART" id="SM00116">
    <property type="entry name" value="CBS"/>
    <property type="match status" value="2"/>
</dbReference>
<sequence length="219" mass="24846">MFVKLWMTSNLLTVSSKQPIIEVEQLMRANRIRRVPVVDDGKLVGIISREDLYRAMPSIFDPSVSPENLDQASRIEAGSIMTRSPVTVDPSTPLEEAALLMRTHKFGSLLVMQDDHLVGIITETNIFDAFLEVLGAKKQGARIELKIDRKPAAFYAMMQVFKKCNMTILGITVFPDFSEEHQLVTLKVQGENVERLIDSLWDAGLQINRFHTEERETKE</sequence>
<keyword evidence="1" id="KW-0677">Repeat</keyword>
<evidence type="ECO:0000313" key="4">
    <source>
        <dbReference type="EMBL" id="ADW17713.1"/>
    </source>
</evidence>
<evidence type="ECO:0000259" key="3">
    <source>
        <dbReference type="PROSITE" id="PS51371"/>
    </source>
</evidence>
<dbReference type="PROSITE" id="PS51371">
    <property type="entry name" value="CBS"/>
    <property type="match status" value="2"/>
</dbReference>
<dbReference type="Gene3D" id="3.10.580.10">
    <property type="entry name" value="CBS-domain"/>
    <property type="match status" value="1"/>
</dbReference>
<proteinExistence type="predicted"/>
<dbReference type="PANTHER" id="PTHR48108:SF34">
    <property type="entry name" value="CBS DOMAIN-CONTAINING PROTEIN YHCV"/>
    <property type="match status" value="1"/>
</dbReference>
<evidence type="ECO:0000256" key="1">
    <source>
        <dbReference type="ARBA" id="ARBA00022737"/>
    </source>
</evidence>
<keyword evidence="2" id="KW-0129">CBS domain</keyword>
<evidence type="ECO:0000313" key="5">
    <source>
        <dbReference type="Proteomes" id="UP000006365"/>
    </source>
</evidence>
<reference evidence="4 5" key="1">
    <citation type="journal article" date="2011" name="Stand. Genomic Sci.">
        <title>Complete genome sequence of Desulfobulbus propionicus type strain (1pr3).</title>
        <authorList>
            <person name="Pagani I."/>
            <person name="Lapidus A."/>
            <person name="Nolan M."/>
            <person name="Lucas S."/>
            <person name="Hammon N."/>
            <person name="Deshpande S."/>
            <person name="Cheng J.F."/>
            <person name="Chertkov O."/>
            <person name="Davenport K."/>
            <person name="Tapia R."/>
            <person name="Han C."/>
            <person name="Goodwin L."/>
            <person name="Pitluck S."/>
            <person name="Liolios K."/>
            <person name="Mavromatis K."/>
            <person name="Ivanova N."/>
            <person name="Mikhailova N."/>
            <person name="Pati A."/>
            <person name="Chen A."/>
            <person name="Palaniappan K."/>
            <person name="Land M."/>
            <person name="Hauser L."/>
            <person name="Chang Y.J."/>
            <person name="Jeffries C.D."/>
            <person name="Detter J.C."/>
            <person name="Brambilla E."/>
            <person name="Kannan K.P."/>
            <person name="Djao O.D."/>
            <person name="Rohde M."/>
            <person name="Pukall R."/>
            <person name="Spring S."/>
            <person name="Goker M."/>
            <person name="Sikorski J."/>
            <person name="Woyke T."/>
            <person name="Bristow J."/>
            <person name="Eisen J.A."/>
            <person name="Markowitz V."/>
            <person name="Hugenholtz P."/>
            <person name="Kyrpides N.C."/>
            <person name="Klenk H.P."/>
        </authorList>
    </citation>
    <scope>NUCLEOTIDE SEQUENCE [LARGE SCALE GENOMIC DNA]</scope>
    <source>
        <strain evidence="5">ATCC 33891 / DSM 2032 / 1pr3</strain>
    </source>
</reference>
<dbReference type="SUPFAM" id="SSF54631">
    <property type="entry name" value="CBS-domain pair"/>
    <property type="match status" value="1"/>
</dbReference>
<dbReference type="Pfam" id="PF00571">
    <property type="entry name" value="CBS"/>
    <property type="match status" value="2"/>
</dbReference>
<dbReference type="PANTHER" id="PTHR48108">
    <property type="entry name" value="CBS DOMAIN-CONTAINING PROTEIN CBSX2, CHLOROPLASTIC"/>
    <property type="match status" value="1"/>
</dbReference>
<feature type="domain" description="CBS" evidence="3">
    <location>
        <begin position="81"/>
        <end position="137"/>
    </location>
</feature>
<dbReference type="RefSeq" id="WP_015724254.1">
    <property type="nucleotide sequence ID" value="NC_014972.1"/>
</dbReference>
<accession>A0A7U3YLQ6</accession>
<protein>
    <submittedName>
        <fullName evidence="4">CBS domain containing protein</fullName>
    </submittedName>
</protein>
<dbReference type="KEGG" id="dpr:Despr_1559"/>
<dbReference type="InterPro" id="IPR046342">
    <property type="entry name" value="CBS_dom_sf"/>
</dbReference>
<dbReference type="AlphaFoldDB" id="A0A7U3YLQ6"/>
<keyword evidence="5" id="KW-1185">Reference proteome</keyword>
<name>A0A7U3YLQ6_DESPD</name>
<dbReference type="Proteomes" id="UP000006365">
    <property type="component" value="Chromosome"/>
</dbReference>
<organism evidence="4 5">
    <name type="scientific">Desulfobulbus propionicus (strain ATCC 33891 / DSM 2032 / VKM B-1956 / 1pr3)</name>
    <dbReference type="NCBI Taxonomy" id="577650"/>
    <lineage>
        <taxon>Bacteria</taxon>
        <taxon>Pseudomonadati</taxon>
        <taxon>Thermodesulfobacteriota</taxon>
        <taxon>Desulfobulbia</taxon>
        <taxon>Desulfobulbales</taxon>
        <taxon>Desulfobulbaceae</taxon>
        <taxon>Desulfobulbus</taxon>
    </lineage>
</organism>
<dbReference type="InterPro" id="IPR051462">
    <property type="entry name" value="CBS_domain-containing"/>
</dbReference>
<gene>
    <name evidence="4" type="ordered locus">Despr_1559</name>
</gene>
<dbReference type="InterPro" id="IPR000644">
    <property type="entry name" value="CBS_dom"/>
</dbReference>